<dbReference type="InterPro" id="IPR036170">
    <property type="entry name" value="YezG-like_sf"/>
</dbReference>
<evidence type="ECO:0000313" key="1">
    <source>
        <dbReference type="EMBL" id="QUX31976.1"/>
    </source>
</evidence>
<proteinExistence type="predicted"/>
<dbReference type="EMBL" id="CP074132">
    <property type="protein sequence ID" value="QUX31976.1"/>
    <property type="molecule type" value="Genomic_DNA"/>
</dbReference>
<sequence length="78" mass="9435">MHEDGRGTWYTAEYTITKPGRFSVDFDYDSEPEFAFEVDPRTYYEDVEYFPRSFENLPEWLREKLPEALEVIKREENG</sequence>
<protein>
    <submittedName>
        <fullName evidence="1">Uncharacterized protein</fullName>
    </submittedName>
</protein>
<dbReference type="Proteomes" id="UP000678016">
    <property type="component" value="Chromosome"/>
</dbReference>
<organism evidence="1 2">
    <name type="scientific">Nocardiopsis akebiae</name>
    <dbReference type="NCBI Taxonomy" id="2831968"/>
    <lineage>
        <taxon>Bacteria</taxon>
        <taxon>Bacillati</taxon>
        <taxon>Actinomycetota</taxon>
        <taxon>Actinomycetes</taxon>
        <taxon>Streptosporangiales</taxon>
        <taxon>Nocardiopsidaceae</taxon>
        <taxon>Nocardiopsis</taxon>
    </lineage>
</organism>
<keyword evidence="2" id="KW-1185">Reference proteome</keyword>
<evidence type="ECO:0000313" key="2">
    <source>
        <dbReference type="Proteomes" id="UP000678016"/>
    </source>
</evidence>
<gene>
    <name evidence="1" type="ORF">KGD83_26555</name>
</gene>
<dbReference type="SUPFAM" id="SSF160424">
    <property type="entry name" value="BH3703-like"/>
    <property type="match status" value="1"/>
</dbReference>
<reference evidence="2" key="1">
    <citation type="submission" date="2021-05" db="EMBL/GenBank/DDBJ databases">
        <title>Direct Submission.</title>
        <authorList>
            <person name="Li K."/>
            <person name="Gao J."/>
        </authorList>
    </citation>
    <scope>NUCLEOTIDE SEQUENCE [LARGE SCALE GENOMIC DNA]</scope>
    <source>
        <strain evidence="2">HDS12</strain>
    </source>
</reference>
<name>A0ABX8CC51_9ACTN</name>
<accession>A0ABX8CC51</accession>